<evidence type="ECO:0000256" key="4">
    <source>
        <dbReference type="ARBA" id="ARBA00015492"/>
    </source>
</evidence>
<evidence type="ECO:0000256" key="5">
    <source>
        <dbReference type="ARBA" id="ARBA00022490"/>
    </source>
</evidence>
<comment type="caution">
    <text evidence="12">The sequence shown here is derived from an EMBL/GenBank/DDBJ whole genome shotgun (WGS) entry which is preliminary data.</text>
</comment>
<sequence length="689" mass="75738">MLFLCTLIALYSTTAEALNSTAQKQLLPVTFQRKMTNRIARDKDTSQEDGDIEASSESTESMKMENIIRRNKFVPPFDENLFGKCEFESPISLLFIAISIFVGFKSIGLFMIASNKASIGGMHILAIAALTNVVLQTPVLIIAAARGQTNLAIVSFSFWIDAVALLAISPTATSTHNEWTLVIAVAKITIQFIWILSSVRQSFQPLVLVITIHIVALLAEILGTIPKVGQTFLYTSASVLSIVFFACFLMSGILLGCHEHVKEFLTFFRNVTGDDGNKVGFSSHTLNGTRHRCPLMASQHISGFDECVEILNKGGVCCIPTDTVYCLAAKANNPEGIQRIYEIKNRPAEKPLSLWVSSLDDIKAVGPEGPGWSTKLFTFMEKIWPGSVSLVVSRGEWLNRFGCGSSADLIGTPDSIALRVPNSTLTVSLLKETGPLAITSANPSGACDCTHHNKVDDFIASKIDFILADGPSPMTIASSVIDVRELDANKIFFYRVGCVPEADIWEKLREVDHIEKQHLCSNIPMNNLNKVKAMMNLILESICCDNWRLYCLRPYGAGETSSDDKVSQTSFSSADSRLQFVFETGTSFYTVDEHQIIRDANCEMLLPINNRLGVSAVLSLVDKRSGDGKLQPFTDHDLQIANLACTIVNEYIDVWTVDQDLNDLFVVKFGEDASELTSSLAAHQEKKDA</sequence>
<keyword evidence="9" id="KW-0472">Membrane</keyword>
<evidence type="ECO:0000256" key="10">
    <source>
        <dbReference type="SAM" id="SignalP"/>
    </source>
</evidence>
<dbReference type="Proteomes" id="UP001054902">
    <property type="component" value="Unassembled WGS sequence"/>
</dbReference>
<dbReference type="EMBL" id="BLLK01000023">
    <property type="protein sequence ID" value="GFH47426.1"/>
    <property type="molecule type" value="Genomic_DNA"/>
</dbReference>
<dbReference type="PROSITE" id="PS51163">
    <property type="entry name" value="YRDC"/>
    <property type="match status" value="1"/>
</dbReference>
<evidence type="ECO:0000259" key="11">
    <source>
        <dbReference type="PROSITE" id="PS51163"/>
    </source>
</evidence>
<comment type="similarity">
    <text evidence="2">Belongs to the SUA5 family.</text>
</comment>
<feature type="transmembrane region" description="Helical" evidence="9">
    <location>
        <begin position="151"/>
        <end position="172"/>
    </location>
</feature>
<dbReference type="GO" id="GO:0003725">
    <property type="term" value="F:double-stranded RNA binding"/>
    <property type="evidence" value="ECO:0007669"/>
    <property type="project" value="InterPro"/>
</dbReference>
<evidence type="ECO:0000256" key="6">
    <source>
        <dbReference type="ARBA" id="ARBA00022679"/>
    </source>
</evidence>
<dbReference type="InterPro" id="IPR050156">
    <property type="entry name" value="TC-AMP_synthase_SUA5"/>
</dbReference>
<dbReference type="EC" id="2.7.7.87" evidence="3"/>
<comment type="catalytic activity">
    <reaction evidence="7">
        <text>L-threonine + hydrogencarbonate + ATP = L-threonylcarbamoyladenylate + diphosphate + H2O</text>
        <dbReference type="Rhea" id="RHEA:36407"/>
        <dbReference type="ChEBI" id="CHEBI:15377"/>
        <dbReference type="ChEBI" id="CHEBI:17544"/>
        <dbReference type="ChEBI" id="CHEBI:30616"/>
        <dbReference type="ChEBI" id="CHEBI:33019"/>
        <dbReference type="ChEBI" id="CHEBI:57926"/>
        <dbReference type="ChEBI" id="CHEBI:73682"/>
        <dbReference type="EC" id="2.7.7.87"/>
    </reaction>
</comment>
<keyword evidence="5" id="KW-0963">Cytoplasm</keyword>
<dbReference type="Gene3D" id="3.90.870.10">
    <property type="entry name" value="DHBP synthase"/>
    <property type="match status" value="1"/>
</dbReference>
<dbReference type="GO" id="GO:0061710">
    <property type="term" value="F:L-threonylcarbamoyladenylate synthase"/>
    <property type="evidence" value="ECO:0007669"/>
    <property type="project" value="UniProtKB-EC"/>
</dbReference>
<dbReference type="InterPro" id="IPR006070">
    <property type="entry name" value="Sua5-like_dom"/>
</dbReference>
<feature type="signal peptide" evidence="10">
    <location>
        <begin position="1"/>
        <end position="17"/>
    </location>
</feature>
<feature type="transmembrane region" description="Helical" evidence="9">
    <location>
        <begin position="203"/>
        <end position="225"/>
    </location>
</feature>
<feature type="chain" id="PRO_5042216807" description="Threonylcarbamoyl-AMP synthase" evidence="10">
    <location>
        <begin position="18"/>
        <end position="689"/>
    </location>
</feature>
<feature type="transmembrane region" description="Helical" evidence="9">
    <location>
        <begin position="91"/>
        <end position="112"/>
    </location>
</feature>
<protein>
    <recommendedName>
        <fullName evidence="4">Threonylcarbamoyl-AMP synthase</fullName>
        <ecNumber evidence="3">2.7.7.87</ecNumber>
    </recommendedName>
</protein>
<dbReference type="InterPro" id="IPR017945">
    <property type="entry name" value="DHBP_synth_RibB-like_a/b_dom"/>
</dbReference>
<dbReference type="AlphaFoldDB" id="A0AAD3CK75"/>
<dbReference type="PANTHER" id="PTHR17490:SF10">
    <property type="entry name" value="THREONYLCARBAMOYL-AMP SYNTHASE"/>
    <property type="match status" value="1"/>
</dbReference>
<keyword evidence="9" id="KW-0812">Transmembrane</keyword>
<evidence type="ECO:0000256" key="7">
    <source>
        <dbReference type="ARBA" id="ARBA00048366"/>
    </source>
</evidence>
<evidence type="ECO:0000256" key="2">
    <source>
        <dbReference type="ARBA" id="ARBA00007663"/>
    </source>
</evidence>
<keyword evidence="6" id="KW-0808">Transferase</keyword>
<reference evidence="12 13" key="1">
    <citation type="journal article" date="2021" name="Sci. Rep.">
        <title>The genome of the diatom Chaetoceros tenuissimus carries an ancient integrated fragment of an extant virus.</title>
        <authorList>
            <person name="Hongo Y."/>
            <person name="Kimura K."/>
            <person name="Takaki Y."/>
            <person name="Yoshida Y."/>
            <person name="Baba S."/>
            <person name="Kobayashi G."/>
            <person name="Nagasaki K."/>
            <person name="Hano T."/>
            <person name="Tomaru Y."/>
        </authorList>
    </citation>
    <scope>NUCLEOTIDE SEQUENCE [LARGE SCALE GENOMIC DNA]</scope>
    <source>
        <strain evidence="12 13">NIES-3715</strain>
    </source>
</reference>
<organism evidence="12 13">
    <name type="scientific">Chaetoceros tenuissimus</name>
    <dbReference type="NCBI Taxonomy" id="426638"/>
    <lineage>
        <taxon>Eukaryota</taxon>
        <taxon>Sar</taxon>
        <taxon>Stramenopiles</taxon>
        <taxon>Ochrophyta</taxon>
        <taxon>Bacillariophyta</taxon>
        <taxon>Coscinodiscophyceae</taxon>
        <taxon>Chaetocerotophycidae</taxon>
        <taxon>Chaetocerotales</taxon>
        <taxon>Chaetocerotaceae</taxon>
        <taxon>Chaetoceros</taxon>
    </lineage>
</organism>
<dbReference type="GO" id="GO:0006450">
    <property type="term" value="P:regulation of translational fidelity"/>
    <property type="evidence" value="ECO:0007669"/>
    <property type="project" value="TreeGrafter"/>
</dbReference>
<feature type="transmembrane region" description="Helical" evidence="9">
    <location>
        <begin position="124"/>
        <end position="145"/>
    </location>
</feature>
<evidence type="ECO:0000256" key="9">
    <source>
        <dbReference type="SAM" id="Phobius"/>
    </source>
</evidence>
<keyword evidence="10" id="KW-0732">Signal</keyword>
<proteinExistence type="inferred from homology"/>
<feature type="domain" description="YrdC-like" evidence="11">
    <location>
        <begin position="301"/>
        <end position="499"/>
    </location>
</feature>
<gene>
    <name evidence="12" type="ORF">CTEN210_03901</name>
</gene>
<evidence type="ECO:0000256" key="3">
    <source>
        <dbReference type="ARBA" id="ARBA00012584"/>
    </source>
</evidence>
<accession>A0AAD3CK75</accession>
<dbReference type="PANTHER" id="PTHR17490">
    <property type="entry name" value="SUA5"/>
    <property type="match status" value="1"/>
</dbReference>
<comment type="subcellular location">
    <subcellularLocation>
        <location evidence="1">Cytoplasm</location>
    </subcellularLocation>
</comment>
<dbReference type="Pfam" id="PF01300">
    <property type="entry name" value="Sua5_yciO_yrdC"/>
    <property type="match status" value="1"/>
</dbReference>
<dbReference type="SUPFAM" id="SSF55821">
    <property type="entry name" value="YrdC/RibB"/>
    <property type="match status" value="1"/>
</dbReference>
<feature type="region of interest" description="Disordered" evidence="8">
    <location>
        <begin position="38"/>
        <end position="59"/>
    </location>
</feature>
<feature type="transmembrane region" description="Helical" evidence="9">
    <location>
        <begin position="232"/>
        <end position="255"/>
    </location>
</feature>
<name>A0AAD3CK75_9STRA</name>
<evidence type="ECO:0000313" key="13">
    <source>
        <dbReference type="Proteomes" id="UP001054902"/>
    </source>
</evidence>
<dbReference type="GO" id="GO:0005737">
    <property type="term" value="C:cytoplasm"/>
    <property type="evidence" value="ECO:0007669"/>
    <property type="project" value="UniProtKB-SubCell"/>
</dbReference>
<evidence type="ECO:0000313" key="12">
    <source>
        <dbReference type="EMBL" id="GFH47426.1"/>
    </source>
</evidence>
<evidence type="ECO:0000256" key="1">
    <source>
        <dbReference type="ARBA" id="ARBA00004496"/>
    </source>
</evidence>
<keyword evidence="9" id="KW-1133">Transmembrane helix</keyword>
<dbReference type="GO" id="GO:0000049">
    <property type="term" value="F:tRNA binding"/>
    <property type="evidence" value="ECO:0007669"/>
    <property type="project" value="TreeGrafter"/>
</dbReference>
<evidence type="ECO:0000256" key="8">
    <source>
        <dbReference type="SAM" id="MobiDB-lite"/>
    </source>
</evidence>
<keyword evidence="13" id="KW-1185">Reference proteome</keyword>